<feature type="region of interest" description="Disordered" evidence="3">
    <location>
        <begin position="244"/>
        <end position="377"/>
    </location>
</feature>
<name>A0A8K0CJZ4_IGNLU</name>
<feature type="region of interest" description="Disordered" evidence="3">
    <location>
        <begin position="499"/>
        <end position="688"/>
    </location>
</feature>
<accession>A0A8K0CJZ4</accession>
<feature type="compositionally biased region" description="Polar residues" evidence="3">
    <location>
        <begin position="1425"/>
        <end position="1443"/>
    </location>
</feature>
<gene>
    <name evidence="5" type="ORF">ILUMI_20854</name>
</gene>
<evidence type="ECO:0000256" key="3">
    <source>
        <dbReference type="SAM" id="MobiDB-lite"/>
    </source>
</evidence>
<evidence type="ECO:0000313" key="5">
    <source>
        <dbReference type="EMBL" id="KAF2885322.1"/>
    </source>
</evidence>
<dbReference type="GO" id="GO:0035459">
    <property type="term" value="P:vesicle cargo loading"/>
    <property type="evidence" value="ECO:0007669"/>
    <property type="project" value="TreeGrafter"/>
</dbReference>
<feature type="compositionally biased region" description="Basic and acidic residues" evidence="3">
    <location>
        <begin position="503"/>
        <end position="519"/>
    </location>
</feature>
<feature type="compositionally biased region" description="Polar residues" evidence="3">
    <location>
        <begin position="521"/>
        <end position="542"/>
    </location>
</feature>
<evidence type="ECO:0000256" key="2">
    <source>
        <dbReference type="SAM" id="Coils"/>
    </source>
</evidence>
<evidence type="ECO:0000256" key="1">
    <source>
        <dbReference type="ARBA" id="ARBA00023054"/>
    </source>
</evidence>
<dbReference type="GO" id="GO:0005789">
    <property type="term" value="C:endoplasmic reticulum membrane"/>
    <property type="evidence" value="ECO:0007669"/>
    <property type="project" value="TreeGrafter"/>
</dbReference>
<dbReference type="InterPro" id="IPR036028">
    <property type="entry name" value="SH3-like_dom_sf"/>
</dbReference>
<feature type="compositionally biased region" description="Basic and acidic residues" evidence="3">
    <location>
        <begin position="352"/>
        <end position="377"/>
    </location>
</feature>
<evidence type="ECO:0008006" key="7">
    <source>
        <dbReference type="Google" id="ProtNLM"/>
    </source>
</evidence>
<keyword evidence="4" id="KW-0732">Signal</keyword>
<organism evidence="5 6">
    <name type="scientific">Ignelater luminosus</name>
    <name type="common">Cucubano</name>
    <name type="synonym">Pyrophorus luminosus</name>
    <dbReference type="NCBI Taxonomy" id="2038154"/>
    <lineage>
        <taxon>Eukaryota</taxon>
        <taxon>Metazoa</taxon>
        <taxon>Ecdysozoa</taxon>
        <taxon>Arthropoda</taxon>
        <taxon>Hexapoda</taxon>
        <taxon>Insecta</taxon>
        <taxon>Pterygota</taxon>
        <taxon>Neoptera</taxon>
        <taxon>Endopterygota</taxon>
        <taxon>Coleoptera</taxon>
        <taxon>Polyphaga</taxon>
        <taxon>Elateriformia</taxon>
        <taxon>Elateroidea</taxon>
        <taxon>Elateridae</taxon>
        <taxon>Agrypninae</taxon>
        <taxon>Pyrophorini</taxon>
        <taxon>Ignelater</taxon>
    </lineage>
</organism>
<feature type="compositionally biased region" description="Pro residues" evidence="3">
    <location>
        <begin position="1301"/>
        <end position="1344"/>
    </location>
</feature>
<feature type="compositionally biased region" description="Basic and acidic residues" evidence="3">
    <location>
        <begin position="1249"/>
        <end position="1259"/>
    </location>
</feature>
<feature type="coiled-coil region" evidence="2">
    <location>
        <begin position="872"/>
        <end position="1101"/>
    </location>
</feature>
<feature type="region of interest" description="Disordered" evidence="3">
    <location>
        <begin position="111"/>
        <end position="204"/>
    </location>
</feature>
<dbReference type="OrthoDB" id="6627676at2759"/>
<reference evidence="5" key="1">
    <citation type="submission" date="2019-08" db="EMBL/GenBank/DDBJ databases">
        <title>The genome of the North American firefly Photinus pyralis.</title>
        <authorList>
            <consortium name="Photinus pyralis genome working group"/>
            <person name="Fallon T.R."/>
            <person name="Sander Lower S.E."/>
            <person name="Weng J.-K."/>
        </authorList>
    </citation>
    <scope>NUCLEOTIDE SEQUENCE</scope>
    <source>
        <strain evidence="5">TRF0915ILg1</strain>
        <tissue evidence="5">Whole body</tissue>
    </source>
</reference>
<proteinExistence type="predicted"/>
<keyword evidence="1 2" id="KW-0175">Coiled coil</keyword>
<feature type="compositionally biased region" description="Acidic residues" evidence="3">
    <location>
        <begin position="254"/>
        <end position="285"/>
    </location>
</feature>
<dbReference type="EMBL" id="VTPC01089970">
    <property type="protein sequence ID" value="KAF2885322.1"/>
    <property type="molecule type" value="Genomic_DNA"/>
</dbReference>
<dbReference type="SUPFAM" id="SSF50044">
    <property type="entry name" value="SH3-domain"/>
    <property type="match status" value="1"/>
</dbReference>
<dbReference type="InterPro" id="IPR051500">
    <property type="entry name" value="cTAGE_MIA/OTOR"/>
</dbReference>
<feature type="region of interest" description="Disordered" evidence="3">
    <location>
        <begin position="753"/>
        <end position="784"/>
    </location>
</feature>
<dbReference type="GO" id="GO:0009306">
    <property type="term" value="P:protein secretion"/>
    <property type="evidence" value="ECO:0007669"/>
    <property type="project" value="TreeGrafter"/>
</dbReference>
<dbReference type="PANTHER" id="PTHR23158:SF33">
    <property type="entry name" value="TRANSPORT AND GOLGI ORGANIZATION PROTEIN 1"/>
    <property type="match status" value="1"/>
</dbReference>
<evidence type="ECO:0000256" key="4">
    <source>
        <dbReference type="SAM" id="SignalP"/>
    </source>
</evidence>
<dbReference type="Gene3D" id="2.30.30.40">
    <property type="entry name" value="SH3 Domains"/>
    <property type="match status" value="1"/>
</dbReference>
<sequence>MKMFSFMVIYYVIFVLNVFTINAQISDKRLCANQDCTEPISLGKTLMRYGSPDLRILSFAPNEDVIILSKSAGSRADLWGAEIKGKRGYIPKSHVREYKILQKDVKYLVDTEDNKTSTPEVPSKNEETKEVPSPAPVQQPYEVIDGTTFYPTTEDVTKPSVVENPDLGIDNLSQKQTEPLKTSQEKEADKIVSNQIKEEKEGPKDVVDKLPLEIENLVDDDLINKLENKDESLVNNVFSSLKNWINEGSGTDSGVEDDEEDGEEEDEEEDGEVEDENEEYDDESPGDVQEIAKQTSSREGGKTAEQIVTEEGKQDIKPDVTVEASDNSKQSNVNVDIPPPVVINKESINENLDDKTINEKDIEKDSDKDPQSLEQKGLKIEENIVVNKEIKPEVLEEGLRDAGVHAQYTTEQPSYEIPLPMEPYSTDEVTPNPIEANPMLSVPEMVREDIQPESLKESKIIKEETVEDYFNKADILVADSNNDLNDTKVAEDMFQENLIIKTTKQEEPQSDEQSEKDSNPDDTMQESPTNIEIEQKQPQSEETINKEVEQLVEKPLDFGQEKHEAEQHSDLDQQLKDDTLQTEHQPETMTPPLENTTPPTENTTPPSENTSETSSETPDDPSGLFSGIYSSVFGNSDSNDNINADQEITKDNGDIPEVSKGEEAVAVDEQSEKQAEENIEQNNEQKVEENIQEKIEENIQEKVEENVEVKSTEPNEPTARDILWGSSIRKEIEEKNGKHQHDFDSLVSRQPNDELSCAADPSLDDCLNQHEHPEPENSAEQPSNQTFSVEFPPIAYEVLTIIIIAAITIVIFLWGHMYIEKSRQEGPLIAKINDLQKVFLITKKENELLVERIGQLEEDAYENMESVSNEVVQSLKDELLEAHNARIALEEQIQNLEKELENSTEVGLELNRMLSNILSSENGSDMLVANIEQLQRQLIEQQSTINTYNENLSIKETENHELRLELEISNTKVTDLQGELNKIALNLLKAEDDKEQAQSNFEAEINSLKKQLETNSILFKNDMTKVSEELNIIKQKYEQTQRDLDIKTNEYVLLKENINQLGKIKNNDETLKSLLDLSSIKAELLQLRKDKEVLMERLQQEIDSKSVLEKQVEVSVQDGKLLKAKFDEADREKLEAQTKLEVLSNYFKDREDKLQKELNKQESMWIEKQGEATSTIERIKYMQEELQNYKAQNESLKQEIVAQEVQMKSQISVLEKKAHENWVAARQAERKLEDAKHEAAQLRNRITLRERNLNDEKTQNRLQSPLEQNGELPVSPLHMTNDTAASPPLLYGTRDHLTTSPPLPPGLPPFLPPPPGVPFMPPPLGGAPPMPLPHGFLPPPPPSMLPGDHRPPPLGRMSSPPLNSRYSPDTRAYSPYSRNSPYPTSDDDYGRSSPPPPVYRGYSPYNRGDERRDFNRPPPPPIRGSNRNNKGVTHSSGSANSNESLEKLNRHNSKV</sequence>
<dbReference type="GO" id="GO:0006888">
    <property type="term" value="P:endoplasmic reticulum to Golgi vesicle-mediated transport"/>
    <property type="evidence" value="ECO:0007669"/>
    <property type="project" value="TreeGrafter"/>
</dbReference>
<dbReference type="Proteomes" id="UP000801492">
    <property type="component" value="Unassembled WGS sequence"/>
</dbReference>
<feature type="signal peptide" evidence="4">
    <location>
        <begin position="1"/>
        <end position="23"/>
    </location>
</feature>
<dbReference type="GO" id="GO:0070971">
    <property type="term" value="C:endoplasmic reticulum exit site"/>
    <property type="evidence" value="ECO:0007669"/>
    <property type="project" value="TreeGrafter"/>
</dbReference>
<dbReference type="PANTHER" id="PTHR23158">
    <property type="entry name" value="MELANOMA INHIBITORY ACTIVITY-RELATED"/>
    <property type="match status" value="1"/>
</dbReference>
<feature type="compositionally biased region" description="Low complexity" evidence="3">
    <location>
        <begin position="587"/>
        <end position="616"/>
    </location>
</feature>
<keyword evidence="6" id="KW-1185">Reference proteome</keyword>
<feature type="compositionally biased region" description="Basic and acidic residues" evidence="3">
    <location>
        <begin position="647"/>
        <end position="663"/>
    </location>
</feature>
<feature type="region of interest" description="Disordered" evidence="3">
    <location>
        <begin position="409"/>
        <end position="439"/>
    </location>
</feature>
<feature type="compositionally biased region" description="Polar residues" evidence="3">
    <location>
        <begin position="171"/>
        <end position="182"/>
    </location>
</feature>
<comment type="caution">
    <text evidence="5">The sequence shown here is derived from an EMBL/GenBank/DDBJ whole genome shotgun (WGS) entry which is preliminary data.</text>
</comment>
<evidence type="ECO:0000313" key="6">
    <source>
        <dbReference type="Proteomes" id="UP000801492"/>
    </source>
</evidence>
<feature type="compositionally biased region" description="Basic and acidic residues" evidence="3">
    <location>
        <begin position="183"/>
        <end position="204"/>
    </location>
</feature>
<feature type="compositionally biased region" description="Polar residues" evidence="3">
    <location>
        <begin position="628"/>
        <end position="646"/>
    </location>
</feature>
<feature type="region of interest" description="Disordered" evidence="3">
    <location>
        <begin position="1249"/>
        <end position="1455"/>
    </location>
</feature>
<protein>
    <recommendedName>
        <fullName evidence="7">Transport and Golgi organization protein 1</fullName>
    </recommendedName>
</protein>
<feature type="compositionally biased region" description="Basic and acidic residues" evidence="3">
    <location>
        <begin position="310"/>
        <end position="320"/>
    </location>
</feature>
<feature type="compositionally biased region" description="Basic and acidic residues" evidence="3">
    <location>
        <begin position="543"/>
        <end position="586"/>
    </location>
</feature>
<feature type="chain" id="PRO_5035452133" description="Transport and Golgi organization protein 1" evidence="4">
    <location>
        <begin position="24"/>
        <end position="1455"/>
    </location>
</feature>